<dbReference type="EMBL" id="AVOT02077903">
    <property type="protein sequence ID" value="MBW0565728.1"/>
    <property type="molecule type" value="Genomic_DNA"/>
</dbReference>
<organism evidence="1 2">
    <name type="scientific">Austropuccinia psidii MF-1</name>
    <dbReference type="NCBI Taxonomy" id="1389203"/>
    <lineage>
        <taxon>Eukaryota</taxon>
        <taxon>Fungi</taxon>
        <taxon>Dikarya</taxon>
        <taxon>Basidiomycota</taxon>
        <taxon>Pucciniomycotina</taxon>
        <taxon>Pucciniomycetes</taxon>
        <taxon>Pucciniales</taxon>
        <taxon>Sphaerophragmiaceae</taxon>
        <taxon>Austropuccinia</taxon>
    </lineage>
</organism>
<keyword evidence="2" id="KW-1185">Reference proteome</keyword>
<dbReference type="AlphaFoldDB" id="A0A9Q3PL03"/>
<accession>A0A9Q3PL03</accession>
<sequence>MTPPHSIIQTPLLPHQQTSLAFLWNKGISNGQFARNLWATSPPGSTINARHIIPDKVSIALIGTFKEQLITSSQCSMPTLLHHQLEIRSIQASSGWSAASQNLPWPHLSLIIQVQHLTM</sequence>
<evidence type="ECO:0000313" key="1">
    <source>
        <dbReference type="EMBL" id="MBW0565728.1"/>
    </source>
</evidence>
<proteinExistence type="predicted"/>
<dbReference type="OrthoDB" id="2801544at2759"/>
<dbReference type="Proteomes" id="UP000765509">
    <property type="component" value="Unassembled WGS sequence"/>
</dbReference>
<protein>
    <submittedName>
        <fullName evidence="1">Uncharacterized protein</fullName>
    </submittedName>
</protein>
<evidence type="ECO:0000313" key="2">
    <source>
        <dbReference type="Proteomes" id="UP000765509"/>
    </source>
</evidence>
<name>A0A9Q3PL03_9BASI</name>
<comment type="caution">
    <text evidence="1">The sequence shown here is derived from an EMBL/GenBank/DDBJ whole genome shotgun (WGS) entry which is preliminary data.</text>
</comment>
<gene>
    <name evidence="1" type="ORF">O181_105443</name>
</gene>
<reference evidence="1" key="1">
    <citation type="submission" date="2021-03" db="EMBL/GenBank/DDBJ databases">
        <title>Draft genome sequence of rust myrtle Austropuccinia psidii MF-1, a brazilian biotype.</title>
        <authorList>
            <person name="Quecine M.C."/>
            <person name="Pachon D.M.R."/>
            <person name="Bonatelli M.L."/>
            <person name="Correr F.H."/>
            <person name="Franceschini L.M."/>
            <person name="Leite T.F."/>
            <person name="Margarido G.R.A."/>
            <person name="Almeida C.A."/>
            <person name="Ferrarezi J.A."/>
            <person name="Labate C.A."/>
        </authorList>
    </citation>
    <scope>NUCLEOTIDE SEQUENCE</scope>
    <source>
        <strain evidence="1">MF-1</strain>
    </source>
</reference>